<accession>A0A9E8SCQ7</accession>
<dbReference type="AlphaFoldDB" id="A0A9E8SCQ7"/>
<reference evidence="3" key="1">
    <citation type="submission" date="2022-11" db="EMBL/GenBank/DDBJ databases">
        <title>Lacinutrix neustonica HL-RS19T sp. nov., isolated from the surface microlayer sample of brackish Lake Shihwa.</title>
        <authorList>
            <person name="Choi J.Y."/>
            <person name="Hwang C.Y."/>
        </authorList>
    </citation>
    <scope>NUCLEOTIDE SEQUENCE</scope>
    <source>
        <strain evidence="3">HL-RS19</strain>
    </source>
</reference>
<dbReference type="PANTHER" id="PTHR46333">
    <property type="entry name" value="CYTOKINESIS PROTEIN 3"/>
    <property type="match status" value="1"/>
</dbReference>
<protein>
    <recommendedName>
        <fullName evidence="2">Transglutaminase-like domain-containing protein</fullName>
    </recommendedName>
</protein>
<dbReference type="GO" id="GO:0005737">
    <property type="term" value="C:cytoplasm"/>
    <property type="evidence" value="ECO:0007669"/>
    <property type="project" value="TreeGrafter"/>
</dbReference>
<dbReference type="Proteomes" id="UP001164705">
    <property type="component" value="Chromosome"/>
</dbReference>
<evidence type="ECO:0000313" key="3">
    <source>
        <dbReference type="EMBL" id="WAC01251.1"/>
    </source>
</evidence>
<dbReference type="SMART" id="SM00460">
    <property type="entry name" value="TGc"/>
    <property type="match status" value="1"/>
</dbReference>
<dbReference type="PANTHER" id="PTHR46333:SF2">
    <property type="entry name" value="CYTOKINESIS PROTEIN 3"/>
    <property type="match status" value="1"/>
</dbReference>
<dbReference type="InterPro" id="IPR038765">
    <property type="entry name" value="Papain-like_cys_pep_sf"/>
</dbReference>
<feature type="chain" id="PRO_5038826196" description="Transglutaminase-like domain-containing protein" evidence="1">
    <location>
        <begin position="20"/>
        <end position="216"/>
    </location>
</feature>
<feature type="domain" description="Transglutaminase-like" evidence="2">
    <location>
        <begin position="105"/>
        <end position="167"/>
    </location>
</feature>
<evidence type="ECO:0000313" key="4">
    <source>
        <dbReference type="Proteomes" id="UP001164705"/>
    </source>
</evidence>
<dbReference type="Pfam" id="PF01841">
    <property type="entry name" value="Transglut_core"/>
    <property type="match status" value="1"/>
</dbReference>
<evidence type="ECO:0000259" key="2">
    <source>
        <dbReference type="SMART" id="SM00460"/>
    </source>
</evidence>
<keyword evidence="4" id="KW-1185">Reference proteome</keyword>
<dbReference type="Gene3D" id="3.10.620.30">
    <property type="match status" value="1"/>
</dbReference>
<organism evidence="3 4">
    <name type="scientific">Lacinutrix neustonica</name>
    <dbReference type="NCBI Taxonomy" id="2980107"/>
    <lineage>
        <taxon>Bacteria</taxon>
        <taxon>Pseudomonadati</taxon>
        <taxon>Bacteroidota</taxon>
        <taxon>Flavobacteriia</taxon>
        <taxon>Flavobacteriales</taxon>
        <taxon>Flavobacteriaceae</taxon>
        <taxon>Lacinutrix</taxon>
    </lineage>
</organism>
<dbReference type="KEGG" id="lnu:N7U66_14160"/>
<name>A0A9E8SCQ7_9FLAO</name>
<evidence type="ECO:0000256" key="1">
    <source>
        <dbReference type="SAM" id="SignalP"/>
    </source>
</evidence>
<keyword evidence="1" id="KW-0732">Signal</keyword>
<dbReference type="RefSeq" id="WP_267675867.1">
    <property type="nucleotide sequence ID" value="NZ_CP113088.1"/>
</dbReference>
<dbReference type="InterPro" id="IPR002931">
    <property type="entry name" value="Transglutaminase-like"/>
</dbReference>
<dbReference type="SUPFAM" id="SSF54001">
    <property type="entry name" value="Cysteine proteinases"/>
    <property type="match status" value="1"/>
</dbReference>
<feature type="signal peptide" evidence="1">
    <location>
        <begin position="1"/>
        <end position="19"/>
    </location>
</feature>
<dbReference type="EMBL" id="CP113088">
    <property type="protein sequence ID" value="WAC01251.1"/>
    <property type="molecule type" value="Genomic_DNA"/>
</dbReference>
<gene>
    <name evidence="3" type="ORF">N7U66_14160</name>
</gene>
<sequence>MFVKYLLSILLFSSLTAQSQIGSVIGHKNNAIIQQSKTKNHRVAHTLVLEKLANSITRGKESQVEKVKAIYLWITKNISYDHELRFNKNLQSDFYVSKEKVIQKVLERNRALCGGYSLLFEQLCEKAGIEAKTIHGFTKLAMTYKKPNHSWNAIKLNGKWCLLDITWSVSNGKTSNPDMYWYLTPPNAFIKSHYPEDINWALLDTPPSITDFINYK</sequence>
<dbReference type="InterPro" id="IPR052557">
    <property type="entry name" value="CAP/Cytokinesis_protein"/>
</dbReference>
<proteinExistence type="predicted"/>